<evidence type="ECO:0000256" key="1">
    <source>
        <dbReference type="SAM" id="MobiDB-lite"/>
    </source>
</evidence>
<protein>
    <submittedName>
        <fullName evidence="2">Uncharacterized protein</fullName>
    </submittedName>
</protein>
<feature type="compositionally biased region" description="Basic residues" evidence="1">
    <location>
        <begin position="99"/>
        <end position="109"/>
    </location>
</feature>
<reference evidence="2" key="1">
    <citation type="journal article" date="2016" name="Sci. Rep.">
        <title>Molecular characterization of firefly nuptial gifts: a multi-omics approach sheds light on postcopulatory sexual selection.</title>
        <authorList>
            <person name="Al-Wathiqui N."/>
            <person name="Fallon T.R."/>
            <person name="South A."/>
            <person name="Weng J.K."/>
            <person name="Lewis S.M."/>
        </authorList>
    </citation>
    <scope>NUCLEOTIDE SEQUENCE</scope>
</reference>
<name>A0A1Y1K4V1_PHOPY</name>
<feature type="region of interest" description="Disordered" evidence="1">
    <location>
        <begin position="87"/>
        <end position="116"/>
    </location>
</feature>
<sequence length="116" mass="13023">MASLSAVVKCSTRPGRTAAHCRSTNIWIVILMVYMKDQVVDHLSTAIEPCAYLSPWFSKLYGDFFSQCPPANPATANKVTNHIKGKKMGIDMARNQPGKTKKRRRRAIRPKQQGFT</sequence>
<evidence type="ECO:0000313" key="2">
    <source>
        <dbReference type="EMBL" id="JAV56519.1"/>
    </source>
</evidence>
<organism evidence="2">
    <name type="scientific">Photinus pyralis</name>
    <name type="common">Common eastern firefly</name>
    <name type="synonym">Lampyris pyralis</name>
    <dbReference type="NCBI Taxonomy" id="7054"/>
    <lineage>
        <taxon>Eukaryota</taxon>
        <taxon>Metazoa</taxon>
        <taxon>Ecdysozoa</taxon>
        <taxon>Arthropoda</taxon>
        <taxon>Hexapoda</taxon>
        <taxon>Insecta</taxon>
        <taxon>Pterygota</taxon>
        <taxon>Neoptera</taxon>
        <taxon>Endopterygota</taxon>
        <taxon>Coleoptera</taxon>
        <taxon>Polyphaga</taxon>
        <taxon>Elateriformia</taxon>
        <taxon>Elateroidea</taxon>
        <taxon>Lampyridae</taxon>
        <taxon>Lampyrinae</taxon>
        <taxon>Photinus</taxon>
    </lineage>
</organism>
<dbReference type="EMBL" id="GEZM01092614">
    <property type="protein sequence ID" value="JAV56519.1"/>
    <property type="molecule type" value="Transcribed_RNA"/>
</dbReference>
<dbReference type="AlphaFoldDB" id="A0A1Y1K4V1"/>
<proteinExistence type="predicted"/>
<accession>A0A1Y1K4V1</accession>